<feature type="compositionally biased region" description="Polar residues" evidence="1">
    <location>
        <begin position="1"/>
        <end position="20"/>
    </location>
</feature>
<feature type="compositionally biased region" description="Polar residues" evidence="1">
    <location>
        <begin position="1027"/>
        <end position="1040"/>
    </location>
</feature>
<accession>B8CEW8</accession>
<sequence length="1109" mass="119088">MQSSNEVNSNSNTDESQSSLLGALQVLAATASNDQLRDRYTSRKSSGSGSSDATSFFKQKDPQDDDNGSSGSTSSIGSKAASSSSSSTSKRHNGKKANRRQNDSSARKQQSKGETSEDEVASGNSASGDEQQQKLNRSALRKGKWTVEEEEFTTRVIHYFSSGLMTLPEGKTLRGYLSEKLQCDPMRITKKYAGASCLGKRIHHLCESPRFSNQEVEMAKFEIEQLEERFHLRLKQGLGATLPPIPAKTSIEEVPSVAQQQQQQGTKSSGGNDASFASGTFSLPPPAASSTASTVQSHATVSAPIAVSNHQVPKLLATLANNAQLAAAANSTSINTSSVAPAPFAASKVTAPMTANSSAVPATGLVIPSYMQYITPQQPAPAQVTTQPTPAIAWPIPVASTSSAPPVGAEKNLLAQALLTQITTQLQALAALSPQTLQQIQSQLIAASMTPNPWSQVSGVAGTNNNTTASSLLANFQLAAQQQPQQQAPMAAQPTADPSPAALSALQGLLSQQSQVAAENANQFAHLYGLAAQNMAPPSHSSSSATVSNQQRVSPQQVHAQVQLQARQSPPQQQHQAIVNPVLQNKSKASSPSMSQCSSQSSGSRPTSGGAAVHGQQNMHEMLDALRRGHAEALEKVKREEAERRRSNEGSQSSGGKAKRKRSKPSTLPTSNNSSNEGKTTTITKTTSRTSSSHNDSSEGGLAANKQKQTAFNGVSFLPFEHATTTSSGSGCTTNPFDTEESSSSAENVASDEVNPNGSTSSNSSSDDDKEGRNQHQNSVPLRKRFKTKTSPTNGGITSRNLADHNIRMNEMDARGSEKPLVAGKYLVAESTSESTYEETSSQARGMSAGAGSSLLYHSRMLYLKSREGGNRNVRRKGSVGSENQIPFLDEISWDSNILLPPKELLTRSKAFRQAYWKHHCQTTTQSIKKLDFKPHNERTERLNRKRREILAKIQATEKAERETELRRRAERVMSHSLESTVTEELSDESDSDSVIPASDHQRMPVIGGALPSSQSGKRSPNRRLNRSSVIGGSASAMTTKRSEETNKMMSLPSLNNRRTISGSNGSTTTRRDDQREIKGKENPSAEDSGSFSFLSEWGKEKRKTRIQW</sequence>
<dbReference type="InParanoid" id="B8CEW8"/>
<feature type="compositionally biased region" description="Low complexity" evidence="1">
    <location>
        <begin position="69"/>
        <end position="88"/>
    </location>
</feature>
<dbReference type="PANTHER" id="PTHR35213:SF5">
    <property type="entry name" value="RING-TYPE DOMAIN-CONTAINING PROTEIN"/>
    <property type="match status" value="1"/>
</dbReference>
<proteinExistence type="predicted"/>
<feature type="region of interest" description="Disordered" evidence="1">
    <location>
        <begin position="1"/>
        <end position="141"/>
    </location>
</feature>
<evidence type="ECO:0000256" key="1">
    <source>
        <dbReference type="SAM" id="MobiDB-lite"/>
    </source>
</evidence>
<dbReference type="GeneID" id="7443383"/>
<feature type="region of interest" description="Disordered" evidence="1">
    <location>
        <begin position="956"/>
        <end position="1109"/>
    </location>
</feature>
<feature type="region of interest" description="Disordered" evidence="1">
    <location>
        <begin position="724"/>
        <end position="800"/>
    </location>
</feature>
<feature type="compositionally biased region" description="Basic and acidic residues" evidence="1">
    <location>
        <begin position="956"/>
        <end position="974"/>
    </location>
</feature>
<name>B8CEW8_THAPS</name>
<feature type="compositionally biased region" description="Polar residues" evidence="1">
    <location>
        <begin position="265"/>
        <end position="281"/>
    </location>
</feature>
<gene>
    <name evidence="2" type="ORF">THAPSDRAFT_11564</name>
</gene>
<feature type="region of interest" description="Disordered" evidence="1">
    <location>
        <begin position="637"/>
        <end position="703"/>
    </location>
</feature>
<dbReference type="PANTHER" id="PTHR35213">
    <property type="entry name" value="RING-TYPE DOMAIN-CONTAINING PROTEIN-RELATED"/>
    <property type="match status" value="1"/>
</dbReference>
<dbReference type="AlphaFoldDB" id="B8CEW8"/>
<feature type="compositionally biased region" description="Low complexity" evidence="1">
    <location>
        <begin position="671"/>
        <end position="695"/>
    </location>
</feature>
<feature type="compositionally biased region" description="Low complexity" evidence="1">
    <location>
        <begin position="561"/>
        <end position="576"/>
    </location>
</feature>
<dbReference type="KEGG" id="tps:THAPSDRAFT_11564"/>
<feature type="compositionally biased region" description="Basic and acidic residues" evidence="1">
    <location>
        <begin position="637"/>
        <end position="648"/>
    </location>
</feature>
<dbReference type="EMBL" id="CM000652">
    <property type="protein sequence ID" value="EED88108.1"/>
    <property type="molecule type" value="Genomic_DNA"/>
</dbReference>
<dbReference type="HOGENOM" id="CLU_282071_0_0_1"/>
<dbReference type="RefSeq" id="XP_002294748.1">
    <property type="nucleotide sequence ID" value="XM_002294712.1"/>
</dbReference>
<protein>
    <submittedName>
        <fullName evidence="2">Uncharacterized protein</fullName>
    </submittedName>
</protein>
<organism evidence="2 3">
    <name type="scientific">Thalassiosira pseudonana</name>
    <name type="common">Marine diatom</name>
    <name type="synonym">Cyclotella nana</name>
    <dbReference type="NCBI Taxonomy" id="35128"/>
    <lineage>
        <taxon>Eukaryota</taxon>
        <taxon>Sar</taxon>
        <taxon>Stramenopiles</taxon>
        <taxon>Ochrophyta</taxon>
        <taxon>Bacillariophyta</taxon>
        <taxon>Coscinodiscophyceae</taxon>
        <taxon>Thalassiosirophycidae</taxon>
        <taxon>Thalassiosirales</taxon>
        <taxon>Thalassiosiraceae</taxon>
        <taxon>Thalassiosira</taxon>
    </lineage>
</organism>
<feature type="compositionally biased region" description="Low complexity" evidence="1">
    <location>
        <begin position="742"/>
        <end position="765"/>
    </location>
</feature>
<feature type="compositionally biased region" description="Polar residues" evidence="1">
    <location>
        <begin position="122"/>
        <end position="136"/>
    </location>
</feature>
<feature type="region of interest" description="Disordered" evidence="1">
    <location>
        <begin position="253"/>
        <end position="295"/>
    </location>
</feature>
<feature type="compositionally biased region" description="Polar residues" evidence="1">
    <location>
        <begin position="1053"/>
        <end position="1069"/>
    </location>
</feature>
<reference evidence="2 3" key="1">
    <citation type="journal article" date="2004" name="Science">
        <title>The genome of the diatom Thalassiosira pseudonana: ecology, evolution, and metabolism.</title>
        <authorList>
            <person name="Armbrust E.V."/>
            <person name="Berges J.A."/>
            <person name="Bowler C."/>
            <person name="Green B.R."/>
            <person name="Martinez D."/>
            <person name="Putnam N.H."/>
            <person name="Zhou S."/>
            <person name="Allen A.E."/>
            <person name="Apt K.E."/>
            <person name="Bechner M."/>
            <person name="Brzezinski M.A."/>
            <person name="Chaal B.K."/>
            <person name="Chiovitti A."/>
            <person name="Davis A.K."/>
            <person name="Demarest M.S."/>
            <person name="Detter J.C."/>
            <person name="Glavina T."/>
            <person name="Goodstein D."/>
            <person name="Hadi M.Z."/>
            <person name="Hellsten U."/>
            <person name="Hildebrand M."/>
            <person name="Jenkins B.D."/>
            <person name="Jurka J."/>
            <person name="Kapitonov V.V."/>
            <person name="Kroger N."/>
            <person name="Lau W.W."/>
            <person name="Lane T.W."/>
            <person name="Larimer F.W."/>
            <person name="Lippmeier J.C."/>
            <person name="Lucas S."/>
            <person name="Medina M."/>
            <person name="Montsant A."/>
            <person name="Obornik M."/>
            <person name="Parker M.S."/>
            <person name="Palenik B."/>
            <person name="Pazour G.J."/>
            <person name="Richardson P.M."/>
            <person name="Rynearson T.A."/>
            <person name="Saito M.A."/>
            <person name="Schwartz D.C."/>
            <person name="Thamatrakoln K."/>
            <person name="Valentin K."/>
            <person name="Vardi A."/>
            <person name="Wilkerson F.P."/>
            <person name="Rokhsar D.S."/>
        </authorList>
    </citation>
    <scope>NUCLEOTIDE SEQUENCE [LARGE SCALE GENOMIC DNA]</scope>
    <source>
        <strain evidence="2 3">CCMP1335</strain>
    </source>
</reference>
<feature type="compositionally biased region" description="Basic and acidic residues" evidence="1">
    <location>
        <begin position="1070"/>
        <end position="1084"/>
    </location>
</feature>
<feature type="compositionally biased region" description="Low complexity" evidence="1">
    <location>
        <begin position="587"/>
        <end position="608"/>
    </location>
</feature>
<keyword evidence="3" id="KW-1185">Reference proteome</keyword>
<reference evidence="2 3" key="2">
    <citation type="journal article" date="2008" name="Nature">
        <title>The Phaeodactylum genome reveals the evolutionary history of diatom genomes.</title>
        <authorList>
            <person name="Bowler C."/>
            <person name="Allen A.E."/>
            <person name="Badger J.H."/>
            <person name="Grimwood J."/>
            <person name="Jabbari K."/>
            <person name="Kuo A."/>
            <person name="Maheswari U."/>
            <person name="Martens C."/>
            <person name="Maumus F."/>
            <person name="Otillar R.P."/>
            <person name="Rayko E."/>
            <person name="Salamov A."/>
            <person name="Vandepoele K."/>
            <person name="Beszteri B."/>
            <person name="Gruber A."/>
            <person name="Heijde M."/>
            <person name="Katinka M."/>
            <person name="Mock T."/>
            <person name="Valentin K."/>
            <person name="Verret F."/>
            <person name="Berges J.A."/>
            <person name="Brownlee C."/>
            <person name="Cadoret J.P."/>
            <person name="Chiovitti A."/>
            <person name="Choi C.J."/>
            <person name="Coesel S."/>
            <person name="De Martino A."/>
            <person name="Detter J.C."/>
            <person name="Durkin C."/>
            <person name="Falciatore A."/>
            <person name="Fournet J."/>
            <person name="Haruta M."/>
            <person name="Huysman M.J."/>
            <person name="Jenkins B.D."/>
            <person name="Jiroutova K."/>
            <person name="Jorgensen R.E."/>
            <person name="Joubert Y."/>
            <person name="Kaplan A."/>
            <person name="Kroger N."/>
            <person name="Kroth P.G."/>
            <person name="La Roche J."/>
            <person name="Lindquist E."/>
            <person name="Lommer M."/>
            <person name="Martin-Jezequel V."/>
            <person name="Lopez P.J."/>
            <person name="Lucas S."/>
            <person name="Mangogna M."/>
            <person name="McGinnis K."/>
            <person name="Medlin L.K."/>
            <person name="Montsant A."/>
            <person name="Oudot-Le Secq M.P."/>
            <person name="Napoli C."/>
            <person name="Obornik M."/>
            <person name="Parker M.S."/>
            <person name="Petit J.L."/>
            <person name="Porcel B.M."/>
            <person name="Poulsen N."/>
            <person name="Robison M."/>
            <person name="Rychlewski L."/>
            <person name="Rynearson T.A."/>
            <person name="Schmutz J."/>
            <person name="Shapiro H."/>
            <person name="Siaut M."/>
            <person name="Stanley M."/>
            <person name="Sussman M.R."/>
            <person name="Taylor A.R."/>
            <person name="Vardi A."/>
            <person name="von Dassow P."/>
            <person name="Vyverman W."/>
            <person name="Willis A."/>
            <person name="Wyrwicz L.S."/>
            <person name="Rokhsar D.S."/>
            <person name="Weissenbach J."/>
            <person name="Armbrust E.V."/>
            <person name="Green B.R."/>
            <person name="Van de Peer Y."/>
            <person name="Grigoriev I.V."/>
        </authorList>
    </citation>
    <scope>NUCLEOTIDE SEQUENCE [LARGE SCALE GENOMIC DNA]</scope>
    <source>
        <strain evidence="2 3">CCMP1335</strain>
    </source>
</reference>
<feature type="compositionally biased region" description="Low complexity" evidence="1">
    <location>
        <begin position="724"/>
        <end position="734"/>
    </location>
</feature>
<evidence type="ECO:0000313" key="2">
    <source>
        <dbReference type="EMBL" id="EED88108.1"/>
    </source>
</evidence>
<dbReference type="PaxDb" id="35128-Thaps11564"/>
<feature type="compositionally biased region" description="Basic residues" evidence="1">
    <location>
        <begin position="89"/>
        <end position="99"/>
    </location>
</feature>
<feature type="compositionally biased region" description="Polar residues" evidence="1">
    <location>
        <begin position="789"/>
        <end position="800"/>
    </location>
</feature>
<dbReference type="eggNOG" id="ENOG502S78E">
    <property type="taxonomic scope" value="Eukaryota"/>
</dbReference>
<dbReference type="Proteomes" id="UP000001449">
    <property type="component" value="Chromosome 20"/>
</dbReference>
<feature type="region of interest" description="Disordered" evidence="1">
    <location>
        <begin position="481"/>
        <end position="500"/>
    </location>
</feature>
<evidence type="ECO:0000313" key="3">
    <source>
        <dbReference type="Proteomes" id="UP000001449"/>
    </source>
</evidence>
<feature type="compositionally biased region" description="Polar residues" evidence="1">
    <location>
        <begin position="545"/>
        <end position="560"/>
    </location>
</feature>
<feature type="region of interest" description="Disordered" evidence="1">
    <location>
        <begin position="534"/>
        <end position="614"/>
    </location>
</feature>